<gene>
    <name evidence="6" type="primary">rimI</name>
    <name evidence="6" type="ORF">GX355_04790</name>
</gene>
<evidence type="ECO:0000313" key="7">
    <source>
        <dbReference type="Proteomes" id="UP000541058"/>
    </source>
</evidence>
<comment type="caution">
    <text evidence="6">The sequence shown here is derived from an EMBL/GenBank/DDBJ whole genome shotgun (WGS) entry which is preliminary data.</text>
</comment>
<dbReference type="CDD" id="cd04301">
    <property type="entry name" value="NAT_SF"/>
    <property type="match status" value="1"/>
</dbReference>
<feature type="domain" description="N-acetyltransferase" evidence="5">
    <location>
        <begin position="4"/>
        <end position="150"/>
    </location>
</feature>
<dbReference type="EMBL" id="JAAYSM010000146">
    <property type="protein sequence ID" value="NLJ18161.1"/>
    <property type="molecule type" value="Genomic_DNA"/>
</dbReference>
<dbReference type="PANTHER" id="PTHR43420">
    <property type="entry name" value="ACETYLTRANSFERASE"/>
    <property type="match status" value="1"/>
</dbReference>
<keyword evidence="4" id="KW-0012">Acyltransferase</keyword>
<evidence type="ECO:0000259" key="5">
    <source>
        <dbReference type="PROSITE" id="PS51186"/>
    </source>
</evidence>
<evidence type="ECO:0000256" key="1">
    <source>
        <dbReference type="ARBA" id="ARBA00005395"/>
    </source>
</evidence>
<dbReference type="NCBIfam" id="TIGR01575">
    <property type="entry name" value="rimI"/>
    <property type="match status" value="1"/>
</dbReference>
<dbReference type="Proteomes" id="UP000541058">
    <property type="component" value="Unassembled WGS sequence"/>
</dbReference>
<comment type="similarity">
    <text evidence="1">Belongs to the acetyltransferase family. RimI subfamily.</text>
</comment>
<dbReference type="Gene3D" id="3.40.630.30">
    <property type="match status" value="1"/>
</dbReference>
<protein>
    <submittedName>
        <fullName evidence="6">Ribosomal protein S18-alanine N-acetyltransferase</fullName>
    </submittedName>
</protein>
<evidence type="ECO:0000313" key="6">
    <source>
        <dbReference type="EMBL" id="NLJ18161.1"/>
    </source>
</evidence>
<dbReference type="Pfam" id="PF00583">
    <property type="entry name" value="Acetyltransf_1"/>
    <property type="match status" value="1"/>
</dbReference>
<evidence type="ECO:0000256" key="3">
    <source>
        <dbReference type="ARBA" id="ARBA00022679"/>
    </source>
</evidence>
<dbReference type="InterPro" id="IPR050680">
    <property type="entry name" value="YpeA/RimI_acetyltransf"/>
</dbReference>
<evidence type="ECO:0000256" key="2">
    <source>
        <dbReference type="ARBA" id="ARBA00022490"/>
    </source>
</evidence>
<dbReference type="InterPro" id="IPR000182">
    <property type="entry name" value="GNAT_dom"/>
</dbReference>
<dbReference type="RefSeq" id="WP_143412031.1">
    <property type="nucleotide sequence ID" value="NZ_CANBAE010000079.1"/>
</dbReference>
<dbReference type="InterPro" id="IPR016181">
    <property type="entry name" value="Acyl_CoA_acyltransferase"/>
</dbReference>
<dbReference type="SUPFAM" id="SSF55729">
    <property type="entry name" value="Acyl-CoA N-acyltransferases (Nat)"/>
    <property type="match status" value="1"/>
</dbReference>
<dbReference type="GO" id="GO:0005840">
    <property type="term" value="C:ribosome"/>
    <property type="evidence" value="ECO:0007669"/>
    <property type="project" value="UniProtKB-KW"/>
</dbReference>
<dbReference type="InterPro" id="IPR006464">
    <property type="entry name" value="AcTrfase_RimI/Ard1"/>
</dbReference>
<organism evidence="6 7">
    <name type="scientific">Globicatella sulfidifaciens</name>
    <dbReference type="NCBI Taxonomy" id="136093"/>
    <lineage>
        <taxon>Bacteria</taxon>
        <taxon>Bacillati</taxon>
        <taxon>Bacillota</taxon>
        <taxon>Bacilli</taxon>
        <taxon>Lactobacillales</taxon>
        <taxon>Aerococcaceae</taxon>
        <taxon>Globicatella</taxon>
    </lineage>
</organism>
<dbReference type="PROSITE" id="PS51186">
    <property type="entry name" value="GNAT"/>
    <property type="match status" value="1"/>
</dbReference>
<name>A0A7X8H063_9LACT</name>
<dbReference type="GO" id="GO:0008080">
    <property type="term" value="F:N-acetyltransferase activity"/>
    <property type="evidence" value="ECO:0007669"/>
    <property type="project" value="InterPro"/>
</dbReference>
<dbReference type="AlphaFoldDB" id="A0A7X8H063"/>
<keyword evidence="6" id="KW-0687">Ribonucleoprotein</keyword>
<keyword evidence="6" id="KW-0689">Ribosomal protein</keyword>
<accession>A0A7X8H063</accession>
<sequence>MIEYHVVPIKGKLMMSPIKEQIIEANRHFGWNEAQTLMDFNNEHSEYYCLVNQDKLLGYVALHHILDEASINMVYIDKTFRQQGLATELLVFVLNQLSQRQVKNIFLEVRASNHSAIHLYQKTGFDLLIKRKNYYQNPMEDAYIFQKNLTKGDQDESKE</sequence>
<keyword evidence="2" id="KW-0963">Cytoplasm</keyword>
<evidence type="ECO:0000256" key="4">
    <source>
        <dbReference type="ARBA" id="ARBA00023315"/>
    </source>
</evidence>
<dbReference type="PANTHER" id="PTHR43420:SF44">
    <property type="entry name" value="ACETYLTRANSFERASE YPEA"/>
    <property type="match status" value="1"/>
</dbReference>
<keyword evidence="3 6" id="KW-0808">Transferase</keyword>
<proteinExistence type="inferred from homology"/>
<reference evidence="6 7" key="1">
    <citation type="journal article" date="2020" name="Biotechnol. Biofuels">
        <title>New insights from the biogas microbiome by comprehensive genome-resolved metagenomics of nearly 1600 species originating from multiple anaerobic digesters.</title>
        <authorList>
            <person name="Campanaro S."/>
            <person name="Treu L."/>
            <person name="Rodriguez-R L.M."/>
            <person name="Kovalovszki A."/>
            <person name="Ziels R.M."/>
            <person name="Maus I."/>
            <person name="Zhu X."/>
            <person name="Kougias P.G."/>
            <person name="Basile A."/>
            <person name="Luo G."/>
            <person name="Schluter A."/>
            <person name="Konstantinidis K.T."/>
            <person name="Angelidaki I."/>
        </authorList>
    </citation>
    <scope>NUCLEOTIDE SEQUENCE [LARGE SCALE GENOMIC DNA]</scope>
    <source>
        <strain evidence="6">AS23ysBPME_34</strain>
    </source>
</reference>